<keyword evidence="11" id="KW-0413">Isomerase</keyword>
<dbReference type="GO" id="GO:0016887">
    <property type="term" value="F:ATP hydrolysis activity"/>
    <property type="evidence" value="ECO:0007669"/>
    <property type="project" value="RHEA"/>
</dbReference>
<dbReference type="InterPro" id="IPR027417">
    <property type="entry name" value="P-loop_NTPase"/>
</dbReference>
<dbReference type="PANTHER" id="PTHR47964:SF1">
    <property type="entry name" value="ATP-DEPENDENT DNA HELICASE HOMOLOG RECG, CHLOROPLASTIC"/>
    <property type="match status" value="1"/>
</dbReference>
<dbReference type="PROSITE" id="PS51194">
    <property type="entry name" value="HELICASE_CTER"/>
    <property type="match status" value="1"/>
</dbReference>
<comment type="similarity">
    <text evidence="1 15">Belongs to the helicase family. RecG subfamily.</text>
</comment>
<reference evidence="18 19" key="1">
    <citation type="submission" date="2015-04" db="EMBL/GenBank/DDBJ databases">
        <title>Complete Sequence for the Genome of the Thioalkalivibrio versutus D301.</title>
        <authorList>
            <person name="Mu T."/>
            <person name="Zhou J."/>
            <person name="Xu X."/>
        </authorList>
    </citation>
    <scope>NUCLEOTIDE SEQUENCE [LARGE SCALE GENOMIC DNA]</scope>
    <source>
        <strain evidence="18 19">D301</strain>
    </source>
</reference>
<dbReference type="NCBIfam" id="TIGR00643">
    <property type="entry name" value="recG"/>
    <property type="match status" value="1"/>
</dbReference>
<dbReference type="Pfam" id="PF19833">
    <property type="entry name" value="RecG_dom3_C"/>
    <property type="match status" value="1"/>
</dbReference>
<proteinExistence type="inferred from homology"/>
<dbReference type="GO" id="GO:0005524">
    <property type="term" value="F:ATP binding"/>
    <property type="evidence" value="ECO:0007669"/>
    <property type="project" value="UniProtKB-KW"/>
</dbReference>
<dbReference type="PROSITE" id="PS51192">
    <property type="entry name" value="HELICASE_ATP_BIND_1"/>
    <property type="match status" value="1"/>
</dbReference>
<dbReference type="NCBIfam" id="NF008165">
    <property type="entry name" value="PRK10917.1-3"/>
    <property type="match status" value="1"/>
</dbReference>
<dbReference type="OrthoDB" id="9804325at2"/>
<dbReference type="Pfam" id="PF17191">
    <property type="entry name" value="RecG_wedge"/>
    <property type="match status" value="1"/>
</dbReference>
<keyword evidence="5 15" id="KW-0378">Hydrolase</keyword>
<dbReference type="Proteomes" id="UP000064201">
    <property type="component" value="Chromosome"/>
</dbReference>
<keyword evidence="3 15" id="KW-0547">Nucleotide-binding</keyword>
<comment type="catalytic activity">
    <reaction evidence="14 15">
        <text>ATP + H2O = ADP + phosphate + H(+)</text>
        <dbReference type="Rhea" id="RHEA:13065"/>
        <dbReference type="ChEBI" id="CHEBI:15377"/>
        <dbReference type="ChEBI" id="CHEBI:15378"/>
        <dbReference type="ChEBI" id="CHEBI:30616"/>
        <dbReference type="ChEBI" id="CHEBI:43474"/>
        <dbReference type="ChEBI" id="CHEBI:456216"/>
        <dbReference type="EC" id="5.6.2.4"/>
    </reaction>
</comment>
<evidence type="ECO:0000256" key="3">
    <source>
        <dbReference type="ARBA" id="ARBA00022741"/>
    </source>
</evidence>
<keyword evidence="7 15" id="KW-0067">ATP-binding</keyword>
<dbReference type="AlphaFoldDB" id="A0A0G3G3T7"/>
<evidence type="ECO:0000256" key="13">
    <source>
        <dbReference type="ARBA" id="ARBA00034808"/>
    </source>
</evidence>
<keyword evidence="9 15" id="KW-0233">DNA recombination</keyword>
<feature type="domain" description="Helicase C-terminal" evidence="17">
    <location>
        <begin position="476"/>
        <end position="627"/>
    </location>
</feature>
<evidence type="ECO:0000256" key="6">
    <source>
        <dbReference type="ARBA" id="ARBA00022806"/>
    </source>
</evidence>
<evidence type="ECO:0000259" key="17">
    <source>
        <dbReference type="PROSITE" id="PS51194"/>
    </source>
</evidence>
<dbReference type="NCBIfam" id="NF008163">
    <property type="entry name" value="PRK10917.1-1"/>
    <property type="match status" value="1"/>
</dbReference>
<dbReference type="EMBL" id="CP011367">
    <property type="protein sequence ID" value="AKJ95888.1"/>
    <property type="molecule type" value="Genomic_DNA"/>
</dbReference>
<gene>
    <name evidence="18" type="ORF">TVD_11225</name>
</gene>
<evidence type="ECO:0000256" key="7">
    <source>
        <dbReference type="ARBA" id="ARBA00022840"/>
    </source>
</evidence>
<keyword evidence="8" id="KW-0238">DNA-binding</keyword>
<dbReference type="InterPro" id="IPR012340">
    <property type="entry name" value="NA-bd_OB-fold"/>
</dbReference>
<dbReference type="GO" id="GO:0043138">
    <property type="term" value="F:3'-5' DNA helicase activity"/>
    <property type="evidence" value="ECO:0007669"/>
    <property type="project" value="UniProtKB-EC"/>
</dbReference>
<dbReference type="Pfam" id="PF00271">
    <property type="entry name" value="Helicase_C"/>
    <property type="match status" value="1"/>
</dbReference>
<dbReference type="NCBIfam" id="NF008168">
    <property type="entry name" value="PRK10917.2-2"/>
    <property type="match status" value="1"/>
</dbReference>
<dbReference type="CDD" id="cd17992">
    <property type="entry name" value="DEXHc_RecG"/>
    <property type="match status" value="1"/>
</dbReference>
<evidence type="ECO:0000256" key="4">
    <source>
        <dbReference type="ARBA" id="ARBA00022763"/>
    </source>
</evidence>
<dbReference type="GO" id="GO:0003677">
    <property type="term" value="F:DNA binding"/>
    <property type="evidence" value="ECO:0007669"/>
    <property type="project" value="UniProtKB-KW"/>
</dbReference>
<dbReference type="STRING" id="106634.TVD_11225"/>
<keyword evidence="19" id="KW-1185">Reference proteome</keyword>
<dbReference type="EC" id="5.6.2.4" evidence="13 15"/>
<keyword evidence="4 15" id="KW-0227">DNA damage</keyword>
<dbReference type="GO" id="GO:0006310">
    <property type="term" value="P:DNA recombination"/>
    <property type="evidence" value="ECO:0007669"/>
    <property type="project" value="UniProtKB-UniRule"/>
</dbReference>
<dbReference type="InterPro" id="IPR045562">
    <property type="entry name" value="RecG_dom3_C"/>
</dbReference>
<dbReference type="InterPro" id="IPR014001">
    <property type="entry name" value="Helicase_ATP-bd"/>
</dbReference>
<evidence type="ECO:0000256" key="11">
    <source>
        <dbReference type="ARBA" id="ARBA00023235"/>
    </source>
</evidence>
<keyword evidence="6 15" id="KW-0347">Helicase</keyword>
<evidence type="ECO:0000256" key="2">
    <source>
        <dbReference type="ARBA" id="ARBA00017846"/>
    </source>
</evidence>
<dbReference type="Gene3D" id="2.40.50.140">
    <property type="entry name" value="Nucleic acid-binding proteins"/>
    <property type="match status" value="1"/>
</dbReference>
<dbReference type="FunFam" id="3.40.50.300:FF:000391">
    <property type="entry name" value="ATP-dependent DNA helicase RecG"/>
    <property type="match status" value="1"/>
</dbReference>
<dbReference type="PATRIC" id="fig|106634.4.peg.2289"/>
<dbReference type="Pfam" id="PF00270">
    <property type="entry name" value="DEAD"/>
    <property type="match status" value="1"/>
</dbReference>
<dbReference type="InterPro" id="IPR033454">
    <property type="entry name" value="RecG_wedge"/>
</dbReference>
<dbReference type="CDD" id="cd04488">
    <property type="entry name" value="RecG_wedge_OBF"/>
    <property type="match status" value="1"/>
</dbReference>
<protein>
    <recommendedName>
        <fullName evidence="2 15">ATP-dependent DNA helicase RecG</fullName>
        <ecNumber evidence="13 15">5.6.2.4</ecNumber>
    </recommendedName>
</protein>
<dbReference type="SMART" id="SM00490">
    <property type="entry name" value="HELICc"/>
    <property type="match status" value="1"/>
</dbReference>
<dbReference type="InterPro" id="IPR047112">
    <property type="entry name" value="RecG/Mfd"/>
</dbReference>
<comment type="catalytic activity">
    <reaction evidence="12 15">
        <text>Couples ATP hydrolysis with the unwinding of duplex DNA by translocating in the 3'-5' direction.</text>
        <dbReference type="EC" id="5.6.2.4"/>
    </reaction>
</comment>
<dbReference type="PANTHER" id="PTHR47964">
    <property type="entry name" value="ATP-DEPENDENT DNA HELICASE HOMOLOG RECG, CHLOROPLASTIC"/>
    <property type="match status" value="1"/>
</dbReference>
<evidence type="ECO:0000256" key="9">
    <source>
        <dbReference type="ARBA" id="ARBA00023172"/>
    </source>
</evidence>
<feature type="domain" description="Helicase ATP-binding" evidence="16">
    <location>
        <begin position="280"/>
        <end position="443"/>
    </location>
</feature>
<evidence type="ECO:0000256" key="1">
    <source>
        <dbReference type="ARBA" id="ARBA00007504"/>
    </source>
</evidence>
<dbReference type="Gene3D" id="3.40.50.300">
    <property type="entry name" value="P-loop containing nucleotide triphosphate hydrolases"/>
    <property type="match status" value="2"/>
</dbReference>
<accession>A0A0G3G3T7</accession>
<evidence type="ECO:0000256" key="14">
    <source>
        <dbReference type="ARBA" id="ARBA00048988"/>
    </source>
</evidence>
<evidence type="ECO:0000259" key="16">
    <source>
        <dbReference type="PROSITE" id="PS51192"/>
    </source>
</evidence>
<dbReference type="InterPro" id="IPR011545">
    <property type="entry name" value="DEAD/DEAH_box_helicase_dom"/>
</dbReference>
<dbReference type="SMART" id="SM00487">
    <property type="entry name" value="DEXDc"/>
    <property type="match status" value="1"/>
</dbReference>
<sequence length="687" mass="75114">MELQVPLTALKGVGPAVAERLERLGLEQAGDLLFHLPLRFEDRTRLTPIAALRPGLAALFEGHVTHSEVVHRRRRMLVVTLADGQAQVLLRFFHFGANQQRRLSPGTCIRAFGEPRGMPGALECVHPEIQTVGDSPPAMESHLTPIYPTTEGVSQKLLRQLVAHALPGMQALPDLLPELPRQGLPGLHSALEQLHHPPAQADALAALDTPENRSPARTRLALEELCAHQLARMQQSRMPADTRSAPVIQPPGALWQQLRGQLPFEPTGAQERVTAEILADLARPQPMNRLVQGDVGSGKTLVAVAAALAAVEAGYQVAFMAPTELLARQHGRNLAQWMEPLGVAIAWLGGRQTASERGQLLAELASGQRQVAIGTHALFQEEVRFHHLGLAIIDEQHRFGVHQRMALRDKGNGRMPHQLIMTATPIPRTLAMALYAELASSVIDERPPGRTPVRTALISHERRDEVIERIRAACGSGTQAYWVCPLVEESEQLEAESAEATAERLREALPELTIGLAHGRMKGPERDAVMERFRAGAIDLLVATTVIEVGVDVPNASLMIIENAERMGLSQLHQLRGRVGRGSAASACVLLYRPPLGDTARERLEAMRRTDDGFEIAEVDLKLRGPGELLGTRQTGDRSFRVADWSRDQDLLDEATTLAARIEKDPARAAALIERWLGTATRYATVG</sequence>
<evidence type="ECO:0000313" key="19">
    <source>
        <dbReference type="Proteomes" id="UP000064201"/>
    </source>
</evidence>
<keyword evidence="10 15" id="KW-0234">DNA repair</keyword>
<evidence type="ECO:0000256" key="12">
    <source>
        <dbReference type="ARBA" id="ARBA00034617"/>
    </source>
</evidence>
<comment type="function">
    <text evidence="15">Plays a critical role in recombination and DNA repair. Helps process Holliday junction intermediates to mature products by catalyzing branch migration. Has replication fork regression activity, unwinds stalled or blocked replication forks to make a HJ that can be resolved. Has a DNA unwinding activity characteristic of a DNA helicase with 3'-5' polarity.</text>
</comment>
<dbReference type="InterPro" id="IPR001650">
    <property type="entry name" value="Helicase_C-like"/>
</dbReference>
<dbReference type="InterPro" id="IPR004609">
    <property type="entry name" value="ATP-dep_DNA_helicase_RecG"/>
</dbReference>
<evidence type="ECO:0000256" key="5">
    <source>
        <dbReference type="ARBA" id="ARBA00022801"/>
    </source>
</evidence>
<dbReference type="RefSeq" id="WP_018168098.1">
    <property type="nucleotide sequence ID" value="NZ_CP011367.1"/>
</dbReference>
<dbReference type="KEGG" id="tvr:TVD_11225"/>
<organism evidence="18 19">
    <name type="scientific">Thioalkalivibrio versutus</name>
    <dbReference type="NCBI Taxonomy" id="106634"/>
    <lineage>
        <taxon>Bacteria</taxon>
        <taxon>Pseudomonadati</taxon>
        <taxon>Pseudomonadota</taxon>
        <taxon>Gammaproteobacteria</taxon>
        <taxon>Chromatiales</taxon>
        <taxon>Ectothiorhodospiraceae</taxon>
        <taxon>Thioalkalivibrio</taxon>
    </lineage>
</organism>
<evidence type="ECO:0000256" key="8">
    <source>
        <dbReference type="ARBA" id="ARBA00023125"/>
    </source>
</evidence>
<name>A0A0G3G3T7_9GAMM</name>
<dbReference type="GO" id="GO:0006281">
    <property type="term" value="P:DNA repair"/>
    <property type="evidence" value="ECO:0007669"/>
    <property type="project" value="UniProtKB-UniRule"/>
</dbReference>
<evidence type="ECO:0000313" key="18">
    <source>
        <dbReference type="EMBL" id="AKJ95888.1"/>
    </source>
</evidence>
<dbReference type="SUPFAM" id="SSF52540">
    <property type="entry name" value="P-loop containing nucleoside triphosphate hydrolases"/>
    <property type="match status" value="2"/>
</dbReference>
<evidence type="ECO:0000256" key="15">
    <source>
        <dbReference type="RuleBase" id="RU363016"/>
    </source>
</evidence>
<dbReference type="SUPFAM" id="SSF50249">
    <property type="entry name" value="Nucleic acid-binding proteins"/>
    <property type="match status" value="1"/>
</dbReference>
<evidence type="ECO:0000256" key="10">
    <source>
        <dbReference type="ARBA" id="ARBA00023204"/>
    </source>
</evidence>